<feature type="compositionally biased region" description="Low complexity" evidence="1">
    <location>
        <begin position="35"/>
        <end position="50"/>
    </location>
</feature>
<keyword evidence="3" id="KW-1185">Reference proteome</keyword>
<dbReference type="OrthoDB" id="6130045at2759"/>
<feature type="compositionally biased region" description="Basic residues" evidence="1">
    <location>
        <begin position="115"/>
        <end position="126"/>
    </location>
</feature>
<sequence length="484" mass="55646">MLSLLRSLDANATAAQNDLVRQQNGKGQRLGYRPSSRTSTASKKSNSSSRGVDVAFRRVKVEDDDDVIDLTEKPERKLLYSGHLGKESPLLRIPSEESIATELSLMSFSTANSKMGRKKKIRRRGKRKEDPPKKEMKWVELAKKTRMKGLLDRMIQKDKAEFSNYIHQDQEIPDMMEEDERHLLHLVRRTRGLKGNVKSGSTSNISNIHDIPKRIQTALSRNGGNMSGKRKTERSVSINPQLEGFLASPRASPHLRPTSVNTTHQLGTQSKSKRPLSRTRMTFNLPDYDRPLTEKVKYRIRETVRALERVTGTGDPPTVCRGYFDRDEAFPYIENDFTQVPRIPQNVRIAPQLSKVIKADIKHRMGRPRYHEVRKADLAAFDKAKDRGIRSNRNLMIFDWLNSINEDYYDHEASVERIAPVNSKEDLQYDPPDIKEEVPLGEKYRFIRELEKHIDLPLLDNLDYDDGNSEDSEKIDINMIAHPH</sequence>
<feature type="region of interest" description="Disordered" evidence="1">
    <location>
        <begin position="113"/>
        <end position="133"/>
    </location>
</feature>
<gene>
    <name evidence="2" type="ORF">OFUS_LOCUS9278</name>
</gene>
<comment type="caution">
    <text evidence="2">The sequence shown here is derived from an EMBL/GenBank/DDBJ whole genome shotgun (WGS) entry which is preliminary data.</text>
</comment>
<reference evidence="2" key="1">
    <citation type="submission" date="2022-03" db="EMBL/GenBank/DDBJ databases">
        <authorList>
            <person name="Martin C."/>
        </authorList>
    </citation>
    <scope>NUCLEOTIDE SEQUENCE</scope>
</reference>
<dbReference type="AlphaFoldDB" id="A0A8S4NNT5"/>
<dbReference type="EMBL" id="CAIIXF020000005">
    <property type="protein sequence ID" value="CAH1782878.1"/>
    <property type="molecule type" value="Genomic_DNA"/>
</dbReference>
<accession>A0A8S4NNT5</accession>
<name>A0A8S4NNT5_OWEFU</name>
<feature type="compositionally biased region" description="Polar residues" evidence="1">
    <location>
        <begin position="16"/>
        <end position="26"/>
    </location>
</feature>
<feature type="region of interest" description="Disordered" evidence="1">
    <location>
        <begin position="247"/>
        <end position="276"/>
    </location>
</feature>
<protein>
    <submittedName>
        <fullName evidence="2">Uncharacterized protein</fullName>
    </submittedName>
</protein>
<feature type="region of interest" description="Disordered" evidence="1">
    <location>
        <begin position="16"/>
        <end position="51"/>
    </location>
</feature>
<proteinExistence type="predicted"/>
<organism evidence="2 3">
    <name type="scientific">Owenia fusiformis</name>
    <name type="common">Polychaete worm</name>
    <dbReference type="NCBI Taxonomy" id="6347"/>
    <lineage>
        <taxon>Eukaryota</taxon>
        <taxon>Metazoa</taxon>
        <taxon>Spiralia</taxon>
        <taxon>Lophotrochozoa</taxon>
        <taxon>Annelida</taxon>
        <taxon>Polychaeta</taxon>
        <taxon>Sedentaria</taxon>
        <taxon>Canalipalpata</taxon>
        <taxon>Sabellida</taxon>
        <taxon>Oweniida</taxon>
        <taxon>Oweniidae</taxon>
        <taxon>Owenia</taxon>
    </lineage>
</organism>
<evidence type="ECO:0000313" key="2">
    <source>
        <dbReference type="EMBL" id="CAH1782878.1"/>
    </source>
</evidence>
<evidence type="ECO:0000256" key="1">
    <source>
        <dbReference type="SAM" id="MobiDB-lite"/>
    </source>
</evidence>
<dbReference type="Proteomes" id="UP000749559">
    <property type="component" value="Unassembled WGS sequence"/>
</dbReference>
<feature type="compositionally biased region" description="Polar residues" evidence="1">
    <location>
        <begin position="258"/>
        <end position="270"/>
    </location>
</feature>
<evidence type="ECO:0000313" key="3">
    <source>
        <dbReference type="Proteomes" id="UP000749559"/>
    </source>
</evidence>